<organism evidence="2 3">
    <name type="scientific">Anaeroselena agilis</name>
    <dbReference type="NCBI Taxonomy" id="3063788"/>
    <lineage>
        <taxon>Bacteria</taxon>
        <taxon>Bacillati</taxon>
        <taxon>Bacillota</taxon>
        <taxon>Negativicutes</taxon>
        <taxon>Acetonemataceae</taxon>
        <taxon>Anaeroselena</taxon>
    </lineage>
</organism>
<feature type="region of interest" description="Disordered" evidence="1">
    <location>
        <begin position="739"/>
        <end position="766"/>
    </location>
</feature>
<evidence type="ECO:0000313" key="2">
    <source>
        <dbReference type="EMBL" id="MDT8900651.1"/>
    </source>
</evidence>
<name>A0ABU3NXU4_9FIRM</name>
<sequence length="766" mass="84630">MADLVGASIGTEKQFAGNPAGLYQKRLTGVSVDTPTASGMDLANALGVLGDTLAYEGVASEKRKEKSGVAAAERIAAAASEEDLKKLTAIELIGNYGKDRELQDNPYAVSTIERMRGRYFAAQLKDEYASWRLQQPKLKSADEELQQFNKFRQEHYAKVGDVSLDRQAFDRGYNEKNLVNQLDFASQFRTEQALELKAIQKGSAKAALGELMSHYSALPPEDFIKGLNNVFADARISWMSIPERMELAQEAFKSIATAPGDYERIKKVASEVIIGVDRNGKPVKAGDNIDIEPFRLVAEQRTASIFGERVQRSLEDLQKMSIPEQRAQYAKWQREDPAWFNVMAPYQDNAYKYRRALEQKAQVSMARQMTTATAQTMQSSIIQRQLRAYLEGSMTDSSGDTVAASKGALPTPGVPGVDVNGNPKTQKLTWDDAFLNATIRNEIATIQNSATLSEDQKTAEVMKRVLFPPFEDFRKSLRMTVNSAVDSLAVSKITTKADGAVELPPALQKALDMSRVNPEAFHSIVGDEAYQKVETIKHLAQGLNGDWKQAVALYALGRENSKDKEFVRLKDKELADVLNITRLDGFKDLDGNLVKADVALGTNRPIMQRVEEIAKWLVYAGKAPADAVVMAKDSVRQTMYVWESAAMPKQVFAGINTDRKAEIGKKVLEDYMNEFLQNTGTERKYVAVSYMPDENALVFQGGGGYMKRTANDIAYSGNLYLGGPQEKRPRIPTISAEDVNRQRAAAEAANVDNGANLSSESQSTLP</sequence>
<feature type="compositionally biased region" description="Polar residues" evidence="1">
    <location>
        <begin position="757"/>
        <end position="766"/>
    </location>
</feature>
<evidence type="ECO:0000256" key="1">
    <source>
        <dbReference type="SAM" id="MobiDB-lite"/>
    </source>
</evidence>
<gene>
    <name evidence="2" type="ORF">Q4T40_05275</name>
</gene>
<reference evidence="2 3" key="1">
    <citation type="submission" date="2023-07" db="EMBL/GenBank/DDBJ databases">
        <title>The novel representative of Negativicutes class, Anaeroselena agilis gen. nov. sp. nov.</title>
        <authorList>
            <person name="Prokofeva M.I."/>
            <person name="Elcheninov A.G."/>
            <person name="Klyukina A."/>
            <person name="Kublanov I.V."/>
            <person name="Frolov E.N."/>
            <person name="Podosokorskaya O.A."/>
        </authorList>
    </citation>
    <scope>NUCLEOTIDE SEQUENCE [LARGE SCALE GENOMIC DNA]</scope>
    <source>
        <strain evidence="2 3">4137-cl</strain>
    </source>
</reference>
<evidence type="ECO:0000313" key="3">
    <source>
        <dbReference type="Proteomes" id="UP001254848"/>
    </source>
</evidence>
<proteinExistence type="predicted"/>
<evidence type="ECO:0008006" key="4">
    <source>
        <dbReference type="Google" id="ProtNLM"/>
    </source>
</evidence>
<feature type="compositionally biased region" description="Low complexity" evidence="1">
    <location>
        <begin position="745"/>
        <end position="756"/>
    </location>
</feature>
<dbReference type="EMBL" id="JAUOZS010000001">
    <property type="protein sequence ID" value="MDT8900651.1"/>
    <property type="molecule type" value="Genomic_DNA"/>
</dbReference>
<protein>
    <recommendedName>
        <fullName evidence="4">Internal virion protein C</fullName>
    </recommendedName>
</protein>
<dbReference type="RefSeq" id="WP_413779187.1">
    <property type="nucleotide sequence ID" value="NZ_JAUOZS010000001.1"/>
</dbReference>
<comment type="caution">
    <text evidence="2">The sequence shown here is derived from an EMBL/GenBank/DDBJ whole genome shotgun (WGS) entry which is preliminary data.</text>
</comment>
<accession>A0ABU3NXU4</accession>
<keyword evidence="3" id="KW-1185">Reference proteome</keyword>
<dbReference type="Proteomes" id="UP001254848">
    <property type="component" value="Unassembled WGS sequence"/>
</dbReference>